<dbReference type="GO" id="GO:0061630">
    <property type="term" value="F:ubiquitin protein ligase activity"/>
    <property type="evidence" value="ECO:0007669"/>
    <property type="project" value="UniProtKB-UniRule"/>
</dbReference>
<keyword evidence="11 15" id="KW-0863">Zinc-finger</keyword>
<dbReference type="Pfam" id="PF13639">
    <property type="entry name" value="zf-RING_2"/>
    <property type="match status" value="1"/>
</dbReference>
<dbReference type="EMBL" id="KV453915">
    <property type="protein sequence ID" value="ODV77199.1"/>
    <property type="molecule type" value="Genomic_DNA"/>
</dbReference>
<dbReference type="RefSeq" id="XP_020062321.1">
    <property type="nucleotide sequence ID" value="XM_020206951.1"/>
</dbReference>
<evidence type="ECO:0000313" key="19">
    <source>
        <dbReference type="Proteomes" id="UP000094285"/>
    </source>
</evidence>
<comment type="function">
    <text evidence="16">E3 ubiquitin-protein ligase. Component of the ribosome quality control complex (RQC), a ribosome-associated complex that mediates ubiquitination and extraction of incompletely synthesized nascent chains for proteasomal degradation.</text>
</comment>
<evidence type="ECO:0000256" key="1">
    <source>
        <dbReference type="ARBA" id="ARBA00000900"/>
    </source>
</evidence>
<evidence type="ECO:0000256" key="13">
    <source>
        <dbReference type="ARBA" id="ARBA00022833"/>
    </source>
</evidence>
<evidence type="ECO:0000256" key="15">
    <source>
        <dbReference type="PROSITE-ProRule" id="PRU00175"/>
    </source>
</evidence>
<evidence type="ECO:0000259" key="17">
    <source>
        <dbReference type="PROSITE" id="PS50089"/>
    </source>
</evidence>
<feature type="domain" description="RING-type" evidence="17">
    <location>
        <begin position="1482"/>
        <end position="1528"/>
    </location>
</feature>
<gene>
    <name evidence="18" type="ORF">CANTADRAFT_23344</name>
</gene>
<reference evidence="19" key="1">
    <citation type="submission" date="2016-05" db="EMBL/GenBank/DDBJ databases">
        <title>Comparative genomics of biotechnologically important yeasts.</title>
        <authorList>
            <consortium name="DOE Joint Genome Institute"/>
            <person name="Riley R."/>
            <person name="Haridas S."/>
            <person name="Wolfe K.H."/>
            <person name="Lopes M.R."/>
            <person name="Hittinger C.T."/>
            <person name="Goker M."/>
            <person name="Salamov A."/>
            <person name="Wisecaver J."/>
            <person name="Long T.M."/>
            <person name="Aerts A.L."/>
            <person name="Barry K."/>
            <person name="Choi C."/>
            <person name="Clum A."/>
            <person name="Coughlan A.Y."/>
            <person name="Deshpande S."/>
            <person name="Douglass A.P."/>
            <person name="Hanson S.J."/>
            <person name="Klenk H.-P."/>
            <person name="Labutti K."/>
            <person name="Lapidus A."/>
            <person name="Lindquist E."/>
            <person name="Lipzen A."/>
            <person name="Meier-Kolthoff J.P."/>
            <person name="Ohm R.A."/>
            <person name="Otillar R.P."/>
            <person name="Pangilinan J."/>
            <person name="Peng Y."/>
            <person name="Rokas A."/>
            <person name="Rosa C.A."/>
            <person name="Scheuner C."/>
            <person name="Sibirny A.A."/>
            <person name="Slot J.C."/>
            <person name="Stielow J.B."/>
            <person name="Sun H."/>
            <person name="Kurtzman C.P."/>
            <person name="Blackwell M."/>
            <person name="Grigoriev I.V."/>
            <person name="Jeffries T.W."/>
        </authorList>
    </citation>
    <scope>NUCLEOTIDE SEQUENCE [LARGE SCALE GENOMIC DNA]</scope>
    <source>
        <strain evidence="19">NRRL Y-17324</strain>
    </source>
</reference>
<keyword evidence="7" id="KW-0963">Cytoplasm</keyword>
<accession>A0A1E4SCH0</accession>
<dbReference type="CDD" id="cd16491">
    <property type="entry name" value="RING-CH-C4HC3_LTN1"/>
    <property type="match status" value="1"/>
</dbReference>
<organism evidence="18 19">
    <name type="scientific">Suhomyces tanzawaensis NRRL Y-17324</name>
    <dbReference type="NCBI Taxonomy" id="984487"/>
    <lineage>
        <taxon>Eukaryota</taxon>
        <taxon>Fungi</taxon>
        <taxon>Dikarya</taxon>
        <taxon>Ascomycota</taxon>
        <taxon>Saccharomycotina</taxon>
        <taxon>Pichiomycetes</taxon>
        <taxon>Debaryomycetaceae</taxon>
        <taxon>Suhomyces</taxon>
    </lineage>
</organism>
<keyword evidence="8 16" id="KW-0808">Transferase</keyword>
<evidence type="ECO:0000256" key="16">
    <source>
        <dbReference type="RuleBase" id="RU367090"/>
    </source>
</evidence>
<dbReference type="PROSITE" id="PS50089">
    <property type="entry name" value="ZF_RING_2"/>
    <property type="match status" value="1"/>
</dbReference>
<dbReference type="PANTHER" id="PTHR12389">
    <property type="entry name" value="ZINC FINGER PROTEIN 294"/>
    <property type="match status" value="1"/>
</dbReference>
<evidence type="ECO:0000313" key="18">
    <source>
        <dbReference type="EMBL" id="ODV77199.1"/>
    </source>
</evidence>
<proteinExistence type="inferred from homology"/>
<dbReference type="GeneID" id="30981088"/>
<keyword evidence="19" id="KW-1185">Reference proteome</keyword>
<dbReference type="Gene3D" id="3.30.40.10">
    <property type="entry name" value="Zinc/RING finger domain, C3HC4 (zinc finger)"/>
    <property type="match status" value="1"/>
</dbReference>
<comment type="similarity">
    <text evidence="4 16">Belongs to the LTN1 family.</text>
</comment>
<keyword evidence="10" id="KW-0677">Repeat</keyword>
<dbReference type="UniPathway" id="UPA00143"/>
<evidence type="ECO:0000256" key="2">
    <source>
        <dbReference type="ARBA" id="ARBA00004514"/>
    </source>
</evidence>
<evidence type="ECO:0000256" key="3">
    <source>
        <dbReference type="ARBA" id="ARBA00004906"/>
    </source>
</evidence>
<evidence type="ECO:0000256" key="6">
    <source>
        <dbReference type="ARBA" id="ARBA00017157"/>
    </source>
</evidence>
<keyword evidence="12 16" id="KW-0833">Ubl conjugation pathway</keyword>
<dbReference type="Pfam" id="PF22958">
    <property type="entry name" value="Ltn1_1st"/>
    <property type="match status" value="1"/>
</dbReference>
<dbReference type="GO" id="GO:1990112">
    <property type="term" value="C:RQC complex"/>
    <property type="evidence" value="ECO:0007669"/>
    <property type="project" value="UniProtKB-UniRule"/>
</dbReference>
<dbReference type="SMART" id="SM00744">
    <property type="entry name" value="RINGv"/>
    <property type="match status" value="1"/>
</dbReference>
<dbReference type="InterPro" id="IPR039795">
    <property type="entry name" value="LTN1/Rkr1"/>
</dbReference>
<dbReference type="InterPro" id="IPR054476">
    <property type="entry name" value="Ltn1_N"/>
</dbReference>
<evidence type="ECO:0000256" key="5">
    <source>
        <dbReference type="ARBA" id="ARBA00012483"/>
    </source>
</evidence>
<dbReference type="GO" id="GO:1990116">
    <property type="term" value="P:ribosome-associated ubiquitin-dependent protein catabolic process"/>
    <property type="evidence" value="ECO:0007669"/>
    <property type="project" value="UniProtKB-UniRule"/>
</dbReference>
<dbReference type="GO" id="GO:0008270">
    <property type="term" value="F:zinc ion binding"/>
    <property type="evidence" value="ECO:0007669"/>
    <property type="project" value="UniProtKB-KW"/>
</dbReference>
<dbReference type="InterPro" id="IPR013083">
    <property type="entry name" value="Znf_RING/FYVE/PHD"/>
</dbReference>
<dbReference type="SMART" id="SM01197">
    <property type="entry name" value="FANCL_C"/>
    <property type="match status" value="1"/>
</dbReference>
<dbReference type="InterPro" id="IPR011016">
    <property type="entry name" value="Znf_RING-CH"/>
</dbReference>
<dbReference type="InterPro" id="IPR054477">
    <property type="entry name" value="LTN1_E3_ligase_6th"/>
</dbReference>
<comment type="subcellular location">
    <subcellularLocation>
        <location evidence="2">Cytoplasm</location>
        <location evidence="2">Cytosol</location>
    </subcellularLocation>
</comment>
<dbReference type="SMART" id="SM00184">
    <property type="entry name" value="RING"/>
    <property type="match status" value="1"/>
</dbReference>
<dbReference type="GO" id="GO:0005829">
    <property type="term" value="C:cytosol"/>
    <property type="evidence" value="ECO:0007669"/>
    <property type="project" value="UniProtKB-SubCell"/>
</dbReference>
<evidence type="ECO:0000256" key="11">
    <source>
        <dbReference type="ARBA" id="ARBA00022771"/>
    </source>
</evidence>
<evidence type="ECO:0000256" key="14">
    <source>
        <dbReference type="ARBA" id="ARBA00055150"/>
    </source>
</evidence>
<evidence type="ECO:0000256" key="7">
    <source>
        <dbReference type="ARBA" id="ARBA00022490"/>
    </source>
</evidence>
<dbReference type="SUPFAM" id="SSF57850">
    <property type="entry name" value="RING/U-box"/>
    <property type="match status" value="1"/>
</dbReference>
<keyword evidence="13 16" id="KW-0862">Zinc</keyword>
<dbReference type="GO" id="GO:0016567">
    <property type="term" value="P:protein ubiquitination"/>
    <property type="evidence" value="ECO:0007669"/>
    <property type="project" value="UniProtKB-UniPathway"/>
</dbReference>
<evidence type="ECO:0000256" key="12">
    <source>
        <dbReference type="ARBA" id="ARBA00022786"/>
    </source>
</evidence>
<dbReference type="STRING" id="984487.A0A1E4SCH0"/>
<keyword evidence="9 16" id="KW-0479">Metal-binding</keyword>
<protein>
    <recommendedName>
        <fullName evidence="6 16">E3 ubiquitin-protein ligase listerin</fullName>
        <ecNumber evidence="5 16">2.3.2.27</ecNumber>
    </recommendedName>
    <alternativeName>
        <fullName evidence="16">RING-type E3 ubiquitin transferase listerin</fullName>
    </alternativeName>
</protein>
<dbReference type="Proteomes" id="UP000094285">
    <property type="component" value="Unassembled WGS sequence"/>
</dbReference>
<dbReference type="InterPro" id="IPR054478">
    <property type="entry name" value="LTN1_UBC"/>
</dbReference>
<evidence type="ECO:0000256" key="8">
    <source>
        <dbReference type="ARBA" id="ARBA00022679"/>
    </source>
</evidence>
<name>A0A1E4SCH0_9ASCO</name>
<comment type="function">
    <text evidence="14">E3 ubiquitin-protein ligase component of the ribosome quality control complex (RQC), a ribosome-associated complex that mediates ubiquitination and extraction of incompletely synthesized nascent chains for proteasomal degradation. Mediates ubiquitination of proteins derived from mRNAs lacking stop codons (non-stop proteins) and other translation arrest products induced by poly-lysine sequences and tandem rare codons. Ubiquitination leads to CDC48 recruitment for extraction and degradation of the incomplete translation product. May indirectly play a role in chromatin function and transcription.</text>
</comment>
<dbReference type="InterPro" id="IPR001841">
    <property type="entry name" value="Znf_RING"/>
</dbReference>
<dbReference type="InterPro" id="IPR039804">
    <property type="entry name" value="RING-CH-C4HC3_LTN1"/>
</dbReference>
<dbReference type="PANTHER" id="PTHR12389:SF0">
    <property type="entry name" value="E3 UBIQUITIN-PROTEIN LIGASE LISTERIN"/>
    <property type="match status" value="1"/>
</dbReference>
<evidence type="ECO:0000256" key="10">
    <source>
        <dbReference type="ARBA" id="ARBA00022737"/>
    </source>
</evidence>
<comment type="pathway">
    <text evidence="3 16">Protein modification; protein ubiquitination.</text>
</comment>
<dbReference type="GO" id="GO:0043023">
    <property type="term" value="F:ribosomal large subunit binding"/>
    <property type="evidence" value="ECO:0007669"/>
    <property type="project" value="TreeGrafter"/>
</dbReference>
<dbReference type="OrthoDB" id="6108at2759"/>
<dbReference type="FunFam" id="3.30.40.10:FF:000038">
    <property type="entry name" value="E3 ubiquitin-protein ligase listerin"/>
    <property type="match status" value="1"/>
</dbReference>
<evidence type="ECO:0000256" key="9">
    <source>
        <dbReference type="ARBA" id="ARBA00022723"/>
    </source>
</evidence>
<dbReference type="Pfam" id="PF22999">
    <property type="entry name" value="LTN1_E3_ligase_6th"/>
    <property type="match status" value="1"/>
</dbReference>
<sequence>MSFQFNGDLGHDGFLVTLNYFAGLPDPSVLSDANLVILFKSLLKKDSITKEKSLNELIEVFDSAQAPVALKDDLTIISWVQVYAKLATDNSRTVRILAHQTQAKFLQLVGGKSFSKYLKSSIPIWLFGLFDNDRLVATASYKSLLLSFQNDKDKIDKLWILFYEQIVTFIITGIALETSESLSDKRYTKESDSIGKYERVVGGCLNMLNKVIQIESPKKGLTGDIETLLFMDNIWDYLSTSLNSDTLNLALFKSILALLKGLFKEPSLLAQFKDPKGLFKLVSKKFIKNVKLKSKSGPNSNVIYSSIILQLWDILIVLTEFGALSNAKELKIKKSFWQLGGSKSFSRLIEYLKMGPCNLDPAYYSIVGHFFEVLAKNHSHIEDDEFLDFNNVDDLEIIIKTLCKQFQSALAIDYRIKSFECLARVFKIFEETTNDLQSLKPLAKLIIITAFETLAKSKPIASQASKYLAMNSSIALFLEGLLNSYSDILDDFNSSLIKHIETGTSDYPPLTYQNYFKVLATCNNQETFGKLSSQVIDLIVEDDSIKCPEIGFQLVSIGLKESRSVPKDKVVELIEMLPMFVEADFVQPPIDLLSDFLGTGTVPNNEIINDFYLKLSMVDQSSVPKFILLISQHIHLNQTSFPEIEDYVSKLSEKSSLSQDENKIVYQHIDDPIIFANIIKSCSSVEKANEFITNYSRLENKVSLSEYKDDESLKLIIQNGWKSIERPEVQSFFDSIESDIIEESLFKFIVNASFSMDFNPIANYLKSSKIGILRFNELLQQSLQTLDINSLAVSNPLQQNIALVTMPTTSSSELDGSILVIGKFVLELVRISKDRDLVLLGLFISEYINDYLFLKSKAEIKNDEEILNLKTEIIGALHYVFEQTQLEDVLSINSSDSIIEWLSEDMKSGQFNKFYSARVYKHIVDRVFENLTFQAFEDSSINFNQMVNSNPLQLAVFLQCGSKFFNTKSSKFDRIRNYVAAEILGVRRTDQILKEGTKWVSLLINFFNAEEPYEVVPPHRLAMIINQISQWLDSDIAYDEEFISMRVQLAQLFTGLINNVPELLDKFWEMSLRLVNDNLSICESELGRLDLRYFTLKLILLVNKKEVEGIDEVKEELLELVLNKDMIEKDIKINNQPIDLVHSLIQRLFNQVEIPARIANEKINQLYELLATCDFIPLQRIVVSILQKLILVNQQDFVVEYQLSKSKLSEDEENSYLAVLNETLIKNINVYVGDIDSSSPVVSRYLWSWVLIFAHFEDITFSMKAEYINQLKELGVFERLFDYIFDQVDVSDNKLMASLSIETSLQSYDPKSPAGDSLHDEYQVLLLHLYFLSFRFLGSQIQTWYNHIRDRQLKQKIEKFSSASVSPILITKILDEVSNAKASIESKDENLTIKVNKVINEIKSVYLIDEFTMEMVIKIPSIYPLENVNVSGPLRLGVKENQWKAWLLASQRVISLTNGSIMEAVELFNKNVNLHFSGFEECAICYSILHQDLSLPSKTCTTCNNKFHAACLYKWFKSSGSSTCPLCRSPFNFKK</sequence>
<comment type="catalytic activity">
    <reaction evidence="1 16">
        <text>S-ubiquitinyl-[E2 ubiquitin-conjugating enzyme]-L-cysteine + [acceptor protein]-L-lysine = [E2 ubiquitin-conjugating enzyme]-L-cysteine + N(6)-ubiquitinyl-[acceptor protein]-L-lysine.</text>
        <dbReference type="EC" id="2.3.2.27"/>
    </reaction>
</comment>
<dbReference type="EC" id="2.3.2.27" evidence="5 16"/>
<evidence type="ECO:0000256" key="4">
    <source>
        <dbReference type="ARBA" id="ARBA00007997"/>
    </source>
</evidence>
<dbReference type="GO" id="GO:0072344">
    <property type="term" value="P:rescue of stalled ribosome"/>
    <property type="evidence" value="ECO:0007669"/>
    <property type="project" value="UniProtKB-UniRule"/>
</dbReference>
<dbReference type="Pfam" id="PF23009">
    <property type="entry name" value="UBC_like"/>
    <property type="match status" value="1"/>
</dbReference>
<comment type="subunit">
    <text evidence="16">Component of the ribosome quality control complex (RQC).</text>
</comment>